<evidence type="ECO:0000256" key="1">
    <source>
        <dbReference type="SAM" id="MobiDB-lite"/>
    </source>
</evidence>
<name>A0A918Y136_9ACTN</name>
<keyword evidence="2" id="KW-0812">Transmembrane</keyword>
<comment type="caution">
    <text evidence="3">The sequence shown here is derived from an EMBL/GenBank/DDBJ whole genome shotgun (WGS) entry which is preliminary data.</text>
</comment>
<dbReference type="AlphaFoldDB" id="A0A918Y136"/>
<keyword evidence="4" id="KW-1185">Reference proteome</keyword>
<reference evidence="3" key="2">
    <citation type="submission" date="2020-09" db="EMBL/GenBank/DDBJ databases">
        <authorList>
            <person name="Sun Q."/>
            <person name="Ohkuma M."/>
        </authorList>
    </citation>
    <scope>NUCLEOTIDE SEQUENCE</scope>
    <source>
        <strain evidence="3">JCM 4654</strain>
    </source>
</reference>
<reference evidence="3" key="1">
    <citation type="journal article" date="2014" name="Int. J. Syst. Evol. Microbiol.">
        <title>Complete genome sequence of Corynebacterium casei LMG S-19264T (=DSM 44701T), isolated from a smear-ripened cheese.</title>
        <authorList>
            <consortium name="US DOE Joint Genome Institute (JGI-PGF)"/>
            <person name="Walter F."/>
            <person name="Albersmeier A."/>
            <person name="Kalinowski J."/>
            <person name="Ruckert C."/>
        </authorList>
    </citation>
    <scope>NUCLEOTIDE SEQUENCE</scope>
    <source>
        <strain evidence="3">JCM 4654</strain>
    </source>
</reference>
<dbReference type="RefSeq" id="WP_190177229.1">
    <property type="nucleotide sequence ID" value="NZ_BMVF01000004.1"/>
</dbReference>
<evidence type="ECO:0008006" key="5">
    <source>
        <dbReference type="Google" id="ProtNLM"/>
    </source>
</evidence>
<evidence type="ECO:0000256" key="2">
    <source>
        <dbReference type="SAM" id="Phobius"/>
    </source>
</evidence>
<evidence type="ECO:0000313" key="4">
    <source>
        <dbReference type="Proteomes" id="UP000608955"/>
    </source>
</evidence>
<proteinExistence type="predicted"/>
<feature type="region of interest" description="Disordered" evidence="1">
    <location>
        <begin position="68"/>
        <end position="89"/>
    </location>
</feature>
<organism evidence="3 4">
    <name type="scientific">Streptomyces naganishii JCM 4654</name>
    <dbReference type="NCBI Taxonomy" id="1306179"/>
    <lineage>
        <taxon>Bacteria</taxon>
        <taxon>Bacillati</taxon>
        <taxon>Actinomycetota</taxon>
        <taxon>Actinomycetes</taxon>
        <taxon>Kitasatosporales</taxon>
        <taxon>Streptomycetaceae</taxon>
        <taxon>Streptomyces</taxon>
    </lineage>
</organism>
<keyword evidence="2" id="KW-0472">Membrane</keyword>
<dbReference type="InterPro" id="IPR021401">
    <property type="entry name" value="DUF3040"/>
</dbReference>
<feature type="transmembrane region" description="Helical" evidence="2">
    <location>
        <begin position="45"/>
        <end position="69"/>
    </location>
</feature>
<accession>A0A918Y136</accession>
<gene>
    <name evidence="3" type="ORF">GCM10010508_18540</name>
</gene>
<dbReference type="EMBL" id="BMVF01000004">
    <property type="protein sequence ID" value="GHD87231.1"/>
    <property type="molecule type" value="Genomic_DNA"/>
</dbReference>
<protein>
    <recommendedName>
        <fullName evidence="5">DUF3040 domain-containing protein</fullName>
    </recommendedName>
</protein>
<evidence type="ECO:0000313" key="3">
    <source>
        <dbReference type="EMBL" id="GHD87231.1"/>
    </source>
</evidence>
<sequence>MDFERELAEMERHLVARDPRLAEKFETFERITAPPPAHGGGKRRALLLAALVCLVIAVGSALAAGAATAASGRPAQRSQVVRQLSGRPG</sequence>
<keyword evidence="2" id="KW-1133">Transmembrane helix</keyword>
<dbReference type="Pfam" id="PF11239">
    <property type="entry name" value="DUF3040"/>
    <property type="match status" value="1"/>
</dbReference>
<dbReference type="Proteomes" id="UP000608955">
    <property type="component" value="Unassembled WGS sequence"/>
</dbReference>